<proteinExistence type="predicted"/>
<name>A0A7L7L7P7_9BACT</name>
<dbReference type="AlphaFoldDB" id="A0A7L7L7P7"/>
<dbReference type="RefSeq" id="WP_182416043.1">
    <property type="nucleotide sequence ID" value="NZ_CP055153.1"/>
</dbReference>
<dbReference type="KEGG" id="add:HUW48_12800"/>
<evidence type="ECO:0000313" key="2">
    <source>
        <dbReference type="Proteomes" id="UP000514509"/>
    </source>
</evidence>
<accession>A0A7L7L7P7</accession>
<evidence type="ECO:0000313" key="1">
    <source>
        <dbReference type="EMBL" id="QMU28861.1"/>
    </source>
</evidence>
<keyword evidence="2" id="KW-1185">Reference proteome</keyword>
<sequence length="67" mass="7981">MVVDYLYQLKSMDVNSLPWQDREAFVTVLNYLSRRVRDPHLLDEIKKQMLQLLPKNKTPHSKSEPVK</sequence>
<organism evidence="1 2">
    <name type="scientific">Adhaeribacter radiodurans</name>
    <dbReference type="NCBI Taxonomy" id="2745197"/>
    <lineage>
        <taxon>Bacteria</taxon>
        <taxon>Pseudomonadati</taxon>
        <taxon>Bacteroidota</taxon>
        <taxon>Cytophagia</taxon>
        <taxon>Cytophagales</taxon>
        <taxon>Hymenobacteraceae</taxon>
        <taxon>Adhaeribacter</taxon>
    </lineage>
</organism>
<dbReference type="Proteomes" id="UP000514509">
    <property type="component" value="Chromosome"/>
</dbReference>
<gene>
    <name evidence="1" type="ORF">HUW48_12800</name>
</gene>
<dbReference type="EMBL" id="CP055153">
    <property type="protein sequence ID" value="QMU28861.1"/>
    <property type="molecule type" value="Genomic_DNA"/>
</dbReference>
<reference evidence="1 2" key="1">
    <citation type="submission" date="2020-08" db="EMBL/GenBank/DDBJ databases">
        <title>Adhaeribacter dokdonensis sp. nov., isolated from the rhizosphere of Elymus tsukushiensis, a plant native to the Dokdo Islands, Republic of Korea.</title>
        <authorList>
            <person name="Ghim S.Y."/>
        </authorList>
    </citation>
    <scope>NUCLEOTIDE SEQUENCE [LARGE SCALE GENOMIC DNA]</scope>
    <source>
        <strain evidence="1 2">KUDC8001</strain>
    </source>
</reference>
<protein>
    <submittedName>
        <fullName evidence="1">Uncharacterized protein</fullName>
    </submittedName>
</protein>